<evidence type="ECO:0000256" key="1">
    <source>
        <dbReference type="SAM" id="MobiDB-lite"/>
    </source>
</evidence>
<name>A0A9P7ZEV9_9HYPO</name>
<evidence type="ECO:0000313" key="3">
    <source>
        <dbReference type="Proteomes" id="UP000887229"/>
    </source>
</evidence>
<dbReference type="EMBL" id="MU251273">
    <property type="protein sequence ID" value="KAG9250809.1"/>
    <property type="molecule type" value="Genomic_DNA"/>
</dbReference>
<protein>
    <submittedName>
        <fullName evidence="2">Uncharacterized protein</fullName>
    </submittedName>
</protein>
<sequence>MAGPQTSPRPKIPTLSKKQHILSSRQALGHTENPRSPTPSKKQHILSSWQALRHVDDPRPLARKRRSLHEILFLTILLMVDIDVEKHVASQAKATSCTDRLFGPGEMLTRREVPLPCITRRSLAVLSDGISLLLPIATFRSSETLPALVVFVATDLNLSIPIYNSLSHQYYRHISLHTPSNAFRFAANTSPQTRSSDTT</sequence>
<comment type="caution">
    <text evidence="2">The sequence shown here is derived from an EMBL/GenBank/DDBJ whole genome shotgun (WGS) entry which is preliminary data.</text>
</comment>
<reference evidence="2" key="1">
    <citation type="journal article" date="2021" name="IMA Fungus">
        <title>Genomic characterization of three marine fungi, including Emericellopsis atlantica sp. nov. with signatures of a generalist lifestyle and marine biomass degradation.</title>
        <authorList>
            <person name="Hagestad O.C."/>
            <person name="Hou L."/>
            <person name="Andersen J.H."/>
            <person name="Hansen E.H."/>
            <person name="Altermark B."/>
            <person name="Li C."/>
            <person name="Kuhnert E."/>
            <person name="Cox R.J."/>
            <person name="Crous P.W."/>
            <person name="Spatafora J.W."/>
            <person name="Lail K."/>
            <person name="Amirebrahimi M."/>
            <person name="Lipzen A."/>
            <person name="Pangilinan J."/>
            <person name="Andreopoulos W."/>
            <person name="Hayes R.D."/>
            <person name="Ng V."/>
            <person name="Grigoriev I.V."/>
            <person name="Jackson S.A."/>
            <person name="Sutton T.D.S."/>
            <person name="Dobson A.D.W."/>
            <person name="Rama T."/>
        </authorList>
    </citation>
    <scope>NUCLEOTIDE SEQUENCE</scope>
    <source>
        <strain evidence="2">TS7</strain>
    </source>
</reference>
<dbReference type="GeneID" id="70290107"/>
<dbReference type="AlphaFoldDB" id="A0A9P7ZEV9"/>
<keyword evidence="3" id="KW-1185">Reference proteome</keyword>
<evidence type="ECO:0000313" key="2">
    <source>
        <dbReference type="EMBL" id="KAG9250809.1"/>
    </source>
</evidence>
<dbReference type="RefSeq" id="XP_046114733.1">
    <property type="nucleotide sequence ID" value="XM_046259204.1"/>
</dbReference>
<proteinExistence type="predicted"/>
<gene>
    <name evidence="2" type="ORF">F5Z01DRAFT_340627</name>
</gene>
<feature type="compositionally biased region" description="Polar residues" evidence="1">
    <location>
        <begin position="34"/>
        <end position="43"/>
    </location>
</feature>
<accession>A0A9P7ZEV9</accession>
<organism evidence="2 3">
    <name type="scientific">Emericellopsis atlantica</name>
    <dbReference type="NCBI Taxonomy" id="2614577"/>
    <lineage>
        <taxon>Eukaryota</taxon>
        <taxon>Fungi</taxon>
        <taxon>Dikarya</taxon>
        <taxon>Ascomycota</taxon>
        <taxon>Pezizomycotina</taxon>
        <taxon>Sordariomycetes</taxon>
        <taxon>Hypocreomycetidae</taxon>
        <taxon>Hypocreales</taxon>
        <taxon>Bionectriaceae</taxon>
        <taxon>Emericellopsis</taxon>
    </lineage>
</organism>
<dbReference type="Proteomes" id="UP000887229">
    <property type="component" value="Unassembled WGS sequence"/>
</dbReference>
<feature type="region of interest" description="Disordered" evidence="1">
    <location>
        <begin position="1"/>
        <end position="43"/>
    </location>
</feature>